<dbReference type="EMBL" id="JAMTCK010000009">
    <property type="protein sequence ID" value="MCP2167225.1"/>
    <property type="molecule type" value="Genomic_DNA"/>
</dbReference>
<feature type="transmembrane region" description="Helical" evidence="1">
    <location>
        <begin position="220"/>
        <end position="253"/>
    </location>
</feature>
<evidence type="ECO:0000256" key="1">
    <source>
        <dbReference type="SAM" id="Phobius"/>
    </source>
</evidence>
<name>A0AAE3KHE6_9PSEU</name>
<keyword evidence="1" id="KW-0812">Transmembrane</keyword>
<feature type="transmembrane region" description="Helical" evidence="1">
    <location>
        <begin position="62"/>
        <end position="81"/>
    </location>
</feature>
<reference evidence="2" key="1">
    <citation type="submission" date="2022-06" db="EMBL/GenBank/DDBJ databases">
        <title>Genomic Encyclopedia of Archaeal and Bacterial Type Strains, Phase II (KMG-II): from individual species to whole genera.</title>
        <authorList>
            <person name="Goeker M."/>
        </authorList>
    </citation>
    <scope>NUCLEOTIDE SEQUENCE</scope>
    <source>
        <strain evidence="2">DSM 43935</strain>
    </source>
</reference>
<protein>
    <recommendedName>
        <fullName evidence="4">Integral membrane protein</fullName>
    </recommendedName>
</protein>
<dbReference type="Proteomes" id="UP001206128">
    <property type="component" value="Unassembled WGS sequence"/>
</dbReference>
<comment type="caution">
    <text evidence="2">The sequence shown here is derived from an EMBL/GenBank/DDBJ whole genome shotgun (WGS) entry which is preliminary data.</text>
</comment>
<feature type="transmembrane region" description="Helical" evidence="1">
    <location>
        <begin position="93"/>
        <end position="114"/>
    </location>
</feature>
<feature type="transmembrane region" description="Helical" evidence="1">
    <location>
        <begin position="301"/>
        <end position="323"/>
    </location>
</feature>
<evidence type="ECO:0000313" key="3">
    <source>
        <dbReference type="Proteomes" id="UP001206128"/>
    </source>
</evidence>
<evidence type="ECO:0008006" key="4">
    <source>
        <dbReference type="Google" id="ProtNLM"/>
    </source>
</evidence>
<feature type="transmembrane region" description="Helical" evidence="1">
    <location>
        <begin position="265"/>
        <end position="294"/>
    </location>
</feature>
<proteinExistence type="predicted"/>
<sequence length="450" mass="46205">MPLPETAVTAPAPTRRTGVRADLLAGGAAVLLVAAASAVGQYLNQHTGVRIFAGAPPLFGVWQPHLGPGTPLAVLVAVLVVTRGPDLASALPWPRLLLAGYATAVAWTLALATVDGWRVGVAGRLATTDEYLHEVGGITDIGALLRGFAGRVLDFQPDSWTTHVAGHPPGATLVFVWLDRIGLSGGGWAALCCVLVGSLAAVAVPVALRELGAARAARAAVPFAVLFPGAVWLGVSADAVFTGVTSVGVALLAVSAARRLVLPGLAAGVLLGFGLFLSYGLVLMAVPALAVCLLARDWRALVLAGLGAAAVVAVFAAAGFWWLDGYHLVVARYYQGIASARPYGYWVWANLACLVLAVGPAAAAGVRRALRPTTARALPALAVLTLAGLGAVLLADVSGLSKAEVERIWLPFAGWLVAACALLPAPARRWWLAAQAVTALAVNHLVLTNW</sequence>
<feature type="transmembrane region" description="Helical" evidence="1">
    <location>
        <begin position="407"/>
        <end position="423"/>
    </location>
</feature>
<keyword evidence="1" id="KW-1133">Transmembrane helix</keyword>
<keyword evidence="1" id="KW-0472">Membrane</keyword>
<feature type="transmembrane region" description="Helical" evidence="1">
    <location>
        <begin position="377"/>
        <end position="395"/>
    </location>
</feature>
<keyword evidence="3" id="KW-1185">Reference proteome</keyword>
<evidence type="ECO:0000313" key="2">
    <source>
        <dbReference type="EMBL" id="MCP2167225.1"/>
    </source>
</evidence>
<gene>
    <name evidence="2" type="ORF">LX83_004098</name>
</gene>
<feature type="transmembrane region" description="Helical" evidence="1">
    <location>
        <begin position="343"/>
        <end position="365"/>
    </location>
</feature>
<feature type="transmembrane region" description="Helical" evidence="1">
    <location>
        <begin position="187"/>
        <end position="208"/>
    </location>
</feature>
<feature type="transmembrane region" description="Helical" evidence="1">
    <location>
        <begin position="23"/>
        <end position="42"/>
    </location>
</feature>
<dbReference type="AlphaFoldDB" id="A0AAE3KHE6"/>
<accession>A0AAE3KHE6</accession>
<organism evidence="2 3">
    <name type="scientific">Goodfellowiella coeruleoviolacea</name>
    <dbReference type="NCBI Taxonomy" id="334858"/>
    <lineage>
        <taxon>Bacteria</taxon>
        <taxon>Bacillati</taxon>
        <taxon>Actinomycetota</taxon>
        <taxon>Actinomycetes</taxon>
        <taxon>Pseudonocardiales</taxon>
        <taxon>Pseudonocardiaceae</taxon>
        <taxon>Goodfellowiella</taxon>
    </lineage>
</organism>